<evidence type="ECO:0000256" key="3">
    <source>
        <dbReference type="ARBA" id="ARBA00023242"/>
    </source>
</evidence>
<protein>
    <recommendedName>
        <fullName evidence="5">Peptidyl-prolyl cis-trans isomerase</fullName>
        <shortName evidence="5">PPIase</shortName>
        <ecNumber evidence="5">5.2.1.8</ecNumber>
    </recommendedName>
</protein>
<dbReference type="InterPro" id="IPR044666">
    <property type="entry name" value="Cyclophilin_A-like"/>
</dbReference>
<dbReference type="EC" id="5.2.1.8" evidence="5"/>
<accession>A0A433QQJ5</accession>
<sequence>MSNIYVQEPHTKPTHDCTTISYAFLSAAKSSSIPPRVTSTSNYGPRRPRKPAAILSSYVSRVTSRTQYSTGLFLDLLFKVVIRPAPGRVRLLLLELVLSDGVRGESIYGETFADEFHSRLRFVRRGLVAMANLGANDNGSQFFFTLDHAEELQNKHTIFGRVRVSPL</sequence>
<dbReference type="SUPFAM" id="SSF50891">
    <property type="entry name" value="Cyclophilin-like"/>
    <property type="match status" value="1"/>
</dbReference>
<comment type="caution">
    <text evidence="7">The sequence shown here is derived from an EMBL/GenBank/DDBJ whole genome shotgun (WGS) entry which is preliminary data.</text>
</comment>
<dbReference type="PANTHER" id="PTHR45625:SF6">
    <property type="entry name" value="SPLICEOSOME-ASSOCIATED PROTEIN CWC27 HOMOLOG"/>
    <property type="match status" value="1"/>
</dbReference>
<dbReference type="GO" id="GO:0003755">
    <property type="term" value="F:peptidyl-prolyl cis-trans isomerase activity"/>
    <property type="evidence" value="ECO:0007669"/>
    <property type="project" value="UniProtKB-UniRule"/>
</dbReference>
<evidence type="ECO:0000256" key="5">
    <source>
        <dbReference type="RuleBase" id="RU363019"/>
    </source>
</evidence>
<comment type="function">
    <text evidence="5">PPIases accelerate the folding of proteins. It catalyzes the cis-trans isomerization of proline imidic peptide bonds in oligopeptides.</text>
</comment>
<dbReference type="AlphaFoldDB" id="A0A433QQJ5"/>
<feature type="domain" description="PPIase cyclophilin-type" evidence="6">
    <location>
        <begin position="45"/>
        <end position="162"/>
    </location>
</feature>
<evidence type="ECO:0000256" key="4">
    <source>
        <dbReference type="ARBA" id="ARBA00038509"/>
    </source>
</evidence>
<dbReference type="PANTHER" id="PTHR45625">
    <property type="entry name" value="PEPTIDYL-PROLYL CIS-TRANS ISOMERASE-RELATED"/>
    <property type="match status" value="1"/>
</dbReference>
<evidence type="ECO:0000313" key="7">
    <source>
        <dbReference type="EMBL" id="RUS32056.1"/>
    </source>
</evidence>
<keyword evidence="5" id="KW-0413">Isomerase</keyword>
<comment type="subcellular location">
    <subcellularLocation>
        <location evidence="2">Nucleus</location>
    </subcellularLocation>
</comment>
<keyword evidence="8" id="KW-1185">Reference proteome</keyword>
<evidence type="ECO:0000256" key="1">
    <source>
        <dbReference type="ARBA" id="ARBA00000971"/>
    </source>
</evidence>
<dbReference type="Proteomes" id="UP000274822">
    <property type="component" value="Unassembled WGS sequence"/>
</dbReference>
<keyword evidence="3" id="KW-0539">Nucleus</keyword>
<comment type="similarity">
    <text evidence="4">Belongs to the cyclophilin-type PPIase family. CWC27 subfamily.</text>
</comment>
<comment type="catalytic activity">
    <reaction evidence="1 5">
        <text>[protein]-peptidylproline (omega=180) = [protein]-peptidylproline (omega=0)</text>
        <dbReference type="Rhea" id="RHEA:16237"/>
        <dbReference type="Rhea" id="RHEA-COMP:10747"/>
        <dbReference type="Rhea" id="RHEA-COMP:10748"/>
        <dbReference type="ChEBI" id="CHEBI:83833"/>
        <dbReference type="ChEBI" id="CHEBI:83834"/>
        <dbReference type="EC" id="5.2.1.8"/>
    </reaction>
</comment>
<reference evidence="7 8" key="1">
    <citation type="journal article" date="2018" name="New Phytol.">
        <title>Phylogenomics of Endogonaceae and evolution of mycorrhizas within Mucoromycota.</title>
        <authorList>
            <person name="Chang Y."/>
            <person name="Desiro A."/>
            <person name="Na H."/>
            <person name="Sandor L."/>
            <person name="Lipzen A."/>
            <person name="Clum A."/>
            <person name="Barry K."/>
            <person name="Grigoriev I.V."/>
            <person name="Martin F.M."/>
            <person name="Stajich J.E."/>
            <person name="Smith M.E."/>
            <person name="Bonito G."/>
            <person name="Spatafora J.W."/>
        </authorList>
    </citation>
    <scope>NUCLEOTIDE SEQUENCE [LARGE SCALE GENOMIC DNA]</scope>
    <source>
        <strain evidence="7 8">AD002</strain>
    </source>
</reference>
<dbReference type="InterPro" id="IPR002130">
    <property type="entry name" value="Cyclophilin-type_PPIase_dom"/>
</dbReference>
<evidence type="ECO:0000256" key="2">
    <source>
        <dbReference type="ARBA" id="ARBA00004123"/>
    </source>
</evidence>
<keyword evidence="5" id="KW-0697">Rotamase</keyword>
<dbReference type="GO" id="GO:0071013">
    <property type="term" value="C:catalytic step 2 spliceosome"/>
    <property type="evidence" value="ECO:0007669"/>
    <property type="project" value="TreeGrafter"/>
</dbReference>
<name>A0A433QQJ5_9FUNG</name>
<organism evidence="7 8">
    <name type="scientific">Jimgerdemannia flammicorona</name>
    <dbReference type="NCBI Taxonomy" id="994334"/>
    <lineage>
        <taxon>Eukaryota</taxon>
        <taxon>Fungi</taxon>
        <taxon>Fungi incertae sedis</taxon>
        <taxon>Mucoromycota</taxon>
        <taxon>Mucoromycotina</taxon>
        <taxon>Endogonomycetes</taxon>
        <taxon>Endogonales</taxon>
        <taxon>Endogonaceae</taxon>
        <taxon>Jimgerdemannia</taxon>
    </lineage>
</organism>
<evidence type="ECO:0000259" key="6">
    <source>
        <dbReference type="PROSITE" id="PS50072"/>
    </source>
</evidence>
<dbReference type="Pfam" id="PF00160">
    <property type="entry name" value="Pro_isomerase"/>
    <property type="match status" value="1"/>
</dbReference>
<dbReference type="PRINTS" id="PR00153">
    <property type="entry name" value="CSAPPISMRASE"/>
</dbReference>
<dbReference type="InterPro" id="IPR029000">
    <property type="entry name" value="Cyclophilin-like_dom_sf"/>
</dbReference>
<evidence type="ECO:0000313" key="8">
    <source>
        <dbReference type="Proteomes" id="UP000274822"/>
    </source>
</evidence>
<dbReference type="EMBL" id="RBNJ01002349">
    <property type="protein sequence ID" value="RUS32056.1"/>
    <property type="molecule type" value="Genomic_DNA"/>
</dbReference>
<dbReference type="Gene3D" id="2.40.100.10">
    <property type="entry name" value="Cyclophilin-like"/>
    <property type="match status" value="1"/>
</dbReference>
<proteinExistence type="inferred from homology"/>
<dbReference type="PROSITE" id="PS50072">
    <property type="entry name" value="CSA_PPIASE_2"/>
    <property type="match status" value="1"/>
</dbReference>
<gene>
    <name evidence="7" type="ORF">BC938DRAFT_476370</name>
</gene>